<name>A0A1J4MQL9_9CRYT</name>
<evidence type="ECO:0000259" key="5">
    <source>
        <dbReference type="PROSITE" id="PS50222"/>
    </source>
</evidence>
<accession>A0A1J4MQL9</accession>
<comment type="catalytic activity">
    <reaction evidence="3">
        <text>O-phospho-L-threonyl-[protein] + H2O = L-threonyl-[protein] + phosphate</text>
        <dbReference type="Rhea" id="RHEA:47004"/>
        <dbReference type="Rhea" id="RHEA-COMP:11060"/>
        <dbReference type="Rhea" id="RHEA-COMP:11605"/>
        <dbReference type="ChEBI" id="CHEBI:15377"/>
        <dbReference type="ChEBI" id="CHEBI:30013"/>
        <dbReference type="ChEBI" id="CHEBI:43474"/>
        <dbReference type="ChEBI" id="CHEBI:61977"/>
        <dbReference type="EC" id="3.1.3.16"/>
    </reaction>
</comment>
<dbReference type="AlphaFoldDB" id="A0A1J4MQL9"/>
<dbReference type="VEuPathDB" id="CryptoDB:cand_011090"/>
<protein>
    <recommendedName>
        <fullName evidence="3">Serine/threonine-protein phosphatase</fullName>
        <ecNumber evidence="3">3.1.3.16</ecNumber>
    </recommendedName>
</protein>
<dbReference type="InterPro" id="IPR002048">
    <property type="entry name" value="EF_hand_dom"/>
</dbReference>
<dbReference type="GO" id="GO:0005509">
    <property type="term" value="F:calcium ion binding"/>
    <property type="evidence" value="ECO:0007669"/>
    <property type="project" value="InterPro"/>
</dbReference>
<evidence type="ECO:0000256" key="2">
    <source>
        <dbReference type="ARBA" id="ARBA00022837"/>
    </source>
</evidence>
<dbReference type="PRINTS" id="PR00114">
    <property type="entry name" value="STPHPHTASE"/>
</dbReference>
<dbReference type="PANTHER" id="PTHR11668">
    <property type="entry name" value="SERINE/THREONINE PROTEIN PHOSPHATASE"/>
    <property type="match status" value="1"/>
</dbReference>
<evidence type="ECO:0000256" key="1">
    <source>
        <dbReference type="ARBA" id="ARBA00008294"/>
    </source>
</evidence>
<dbReference type="Gene3D" id="1.10.238.10">
    <property type="entry name" value="EF-hand"/>
    <property type="match status" value="1"/>
</dbReference>
<sequence>MNISTIYGPNIGLDSNLKPTRMGSMDQNTSTRTIRPEQWEPWKSFGKLLNDSIIEMGWQERYSILRDVVNQYGISEKGFLTLDEFLEILNDNPITNEEYRTVFYNLMDRNQDGKMSETEFTSGMLSLSPLATNDPRTSIGQLRLQFIFLYYDSDRNGLLSLNELKKMLLHISAIRSLANNTKTITESKAREYAIHLIAHYDGVFGFNAFYTSVLNNILKGTGWLLRTHKDLVDYINNRGILEDTSIVNTIQSTKSNFSPQNSLFSLGIEEGKGTVDRITETQPISRNLIQTETITLGNSFIKDNIKTSCYNNKKLFNNSILYNEQMSDIEGSVSIDKHTSLVRSTLLNKDLKYRIIEYYMDLARSLHMGKLGIEESMNITNIATVDEIMKLCDTVVELFRKENSLIQNSEFKMPVRIFGDIHGQLFDILHFFEKFSWPHYHRGDILSMNYIFLGDYVDRGKFSLEVIFLLFSFKILFPNKIIMLRGNHEDPLMNLSYGFHTECVRKYGSHYGHLLWERVNDVFEFLSLGIVVEDQILCVHGGIGKNIQTLDDIKDIPKPIHVSSDCFYDNSKHEFETINACNSYNVERKILDCLWSDPIDDDINDEKYLYNETDVDCITNNSDNENRVNVCNYNCKDIDAFMNNTGIKLIVRAHECIPNGYEYFANGKVLTLFSTTNYCNNYKNDAAMCVFMKSPQNNDLIHFNQILKYKSIDNSFGWIDDCTGTGDSLNNRQIRNRQFDNVDIATSRYTNTPVNRNFNVDSHINKLLNSSAFISKYERDNRDFKDSVLKKSSPNNSASTNRYANNTSPRSYGKVGNLDVEPITPHKIQNIIGKPINLTAFD</sequence>
<dbReference type="InterPro" id="IPR050341">
    <property type="entry name" value="PP1_catalytic_subunit"/>
</dbReference>
<dbReference type="InterPro" id="IPR004843">
    <property type="entry name" value="Calcineurin-like_PHP"/>
</dbReference>
<dbReference type="InterPro" id="IPR006186">
    <property type="entry name" value="Ser/Thr-sp_prot-phosphatase"/>
</dbReference>
<dbReference type="InterPro" id="IPR029052">
    <property type="entry name" value="Metallo-depent_PP-like"/>
</dbReference>
<evidence type="ECO:0000313" key="6">
    <source>
        <dbReference type="EMBL" id="OII76351.1"/>
    </source>
</evidence>
<dbReference type="Pfam" id="PF00149">
    <property type="entry name" value="Metallophos"/>
    <property type="match status" value="1"/>
</dbReference>
<dbReference type="SMART" id="SM00156">
    <property type="entry name" value="PP2Ac"/>
    <property type="match status" value="1"/>
</dbReference>
<proteinExistence type="inferred from homology"/>
<keyword evidence="2" id="KW-0106">Calcium</keyword>
<evidence type="ECO:0000256" key="3">
    <source>
        <dbReference type="RuleBase" id="RU004273"/>
    </source>
</evidence>
<dbReference type="EMBL" id="LRBS01000067">
    <property type="protein sequence ID" value="OII76351.1"/>
    <property type="molecule type" value="Genomic_DNA"/>
</dbReference>
<gene>
    <name evidence="6" type="ORF">cand_011090</name>
</gene>
<feature type="compositionally biased region" description="Polar residues" evidence="4">
    <location>
        <begin position="790"/>
        <end position="810"/>
    </location>
</feature>
<keyword evidence="3" id="KW-0378">Hydrolase</keyword>
<dbReference type="SUPFAM" id="SSF56300">
    <property type="entry name" value="Metallo-dependent phosphatases"/>
    <property type="match status" value="1"/>
</dbReference>
<reference evidence="6 7" key="1">
    <citation type="submission" date="2016-10" db="EMBL/GenBank/DDBJ databases">
        <title>Reductive evolution of mitochondrial metabolism and differential evolution of invasion-related proteins in Cryptosporidium.</title>
        <authorList>
            <person name="Liu S."/>
            <person name="Roellig D.M."/>
            <person name="Guo Y."/>
            <person name="Li N."/>
            <person name="Frace M.A."/>
            <person name="Tang K."/>
            <person name="Zhang L."/>
            <person name="Feng Y."/>
            <person name="Xiao L."/>
        </authorList>
    </citation>
    <scope>NUCLEOTIDE SEQUENCE [LARGE SCALE GENOMIC DNA]</scope>
    <source>
        <strain evidence="6">30847</strain>
    </source>
</reference>
<feature type="domain" description="EF-hand" evidence="5">
    <location>
        <begin position="139"/>
        <end position="174"/>
    </location>
</feature>
<dbReference type="RefSeq" id="XP_067068197.1">
    <property type="nucleotide sequence ID" value="XM_067211348.1"/>
</dbReference>
<evidence type="ECO:0000313" key="7">
    <source>
        <dbReference type="Proteomes" id="UP000186804"/>
    </source>
</evidence>
<dbReference type="PROSITE" id="PS50222">
    <property type="entry name" value="EF_HAND_2"/>
    <property type="match status" value="2"/>
</dbReference>
<dbReference type="SUPFAM" id="SSF47473">
    <property type="entry name" value="EF-hand"/>
    <property type="match status" value="1"/>
</dbReference>
<feature type="domain" description="EF-hand" evidence="5">
    <location>
        <begin position="94"/>
        <end position="130"/>
    </location>
</feature>
<dbReference type="OrthoDB" id="6513042at2759"/>
<dbReference type="Proteomes" id="UP000186804">
    <property type="component" value="Unassembled WGS sequence"/>
</dbReference>
<keyword evidence="7" id="KW-1185">Reference proteome</keyword>
<dbReference type="GO" id="GO:0005737">
    <property type="term" value="C:cytoplasm"/>
    <property type="evidence" value="ECO:0007669"/>
    <property type="project" value="TreeGrafter"/>
</dbReference>
<dbReference type="Gene3D" id="3.60.21.10">
    <property type="match status" value="1"/>
</dbReference>
<comment type="similarity">
    <text evidence="1 3">Belongs to the PPP phosphatase family.</text>
</comment>
<feature type="region of interest" description="Disordered" evidence="4">
    <location>
        <begin position="785"/>
        <end position="818"/>
    </location>
</feature>
<dbReference type="InterPro" id="IPR011992">
    <property type="entry name" value="EF-hand-dom_pair"/>
</dbReference>
<organism evidence="6 7">
    <name type="scientific">Cryptosporidium andersoni</name>
    <dbReference type="NCBI Taxonomy" id="117008"/>
    <lineage>
        <taxon>Eukaryota</taxon>
        <taxon>Sar</taxon>
        <taxon>Alveolata</taxon>
        <taxon>Apicomplexa</taxon>
        <taxon>Conoidasida</taxon>
        <taxon>Coccidia</taxon>
        <taxon>Eucoccidiorida</taxon>
        <taxon>Eimeriorina</taxon>
        <taxon>Cryptosporidiidae</taxon>
        <taxon>Cryptosporidium</taxon>
    </lineage>
</organism>
<dbReference type="PANTHER" id="PTHR11668:SF509">
    <property type="entry name" value="SERINE_THREONINE-PROTEIN PHOSPHATASE"/>
    <property type="match status" value="1"/>
</dbReference>
<dbReference type="PROSITE" id="PS00018">
    <property type="entry name" value="EF_HAND_1"/>
    <property type="match status" value="2"/>
</dbReference>
<dbReference type="GO" id="GO:0004722">
    <property type="term" value="F:protein serine/threonine phosphatase activity"/>
    <property type="evidence" value="ECO:0007669"/>
    <property type="project" value="UniProtKB-EC"/>
</dbReference>
<comment type="caution">
    <text evidence="6">The sequence shown here is derived from an EMBL/GenBank/DDBJ whole genome shotgun (WGS) entry which is preliminary data.</text>
</comment>
<evidence type="ECO:0000256" key="4">
    <source>
        <dbReference type="SAM" id="MobiDB-lite"/>
    </source>
</evidence>
<dbReference type="GeneID" id="92365294"/>
<dbReference type="InterPro" id="IPR018247">
    <property type="entry name" value="EF_Hand_1_Ca_BS"/>
</dbReference>
<dbReference type="EC" id="3.1.3.16" evidence="3"/>
<dbReference type="GO" id="GO:0005634">
    <property type="term" value="C:nucleus"/>
    <property type="evidence" value="ECO:0007669"/>
    <property type="project" value="TreeGrafter"/>
</dbReference>
<dbReference type="PROSITE" id="PS00125">
    <property type="entry name" value="SER_THR_PHOSPHATASE"/>
    <property type="match status" value="1"/>
</dbReference>